<dbReference type="Pfam" id="PF13449">
    <property type="entry name" value="Phytase-like"/>
    <property type="match status" value="1"/>
</dbReference>
<proteinExistence type="predicted"/>
<dbReference type="AlphaFoldDB" id="A0A368JZH5"/>
<evidence type="ECO:0000259" key="1">
    <source>
        <dbReference type="Pfam" id="PF13449"/>
    </source>
</evidence>
<sequence length="341" mass="38012">MNGFSDLSRFPRIAKAWFLVLVISWPSPGLTEDRIERFKVIARPIAQFHIGSSERRFGALEFVGGLELTAANREFGGMSAIRFLDAGRNFLGVTDTGYWYAGRIERDGNGRPVGFGDFRMAPLLDSSGKPFERKWDADAEGMAISGDRVTVGFERAHRLLEYRLDTRDFKSLPEALPLPLPKEELRKNASLEAVAISPASGPLGETRVVLTERSLNRNGDIFAAVLTGPRRGIFYVRRTDDFDISDAVFLPDGDLLILERHYALLSGVALRIRRIASETIRPGGTVDGAVMLGADMGYQIDNMEGIDAWTDSEGRSVISLISDDNYSLWQRNLYLEFRLAE</sequence>
<dbReference type="Proteomes" id="UP000253420">
    <property type="component" value="Unassembled WGS sequence"/>
</dbReference>
<evidence type="ECO:0000313" key="2">
    <source>
        <dbReference type="EMBL" id="RCS22371.1"/>
    </source>
</evidence>
<dbReference type="EMBL" id="QOZG01000008">
    <property type="protein sequence ID" value="RCS22371.1"/>
    <property type="molecule type" value="Genomic_DNA"/>
</dbReference>
<accession>A0A368JZH5</accession>
<keyword evidence="3" id="KW-1185">Reference proteome</keyword>
<name>A0A368JZH5_9HYPH</name>
<comment type="caution">
    <text evidence="2">The sequence shown here is derived from an EMBL/GenBank/DDBJ whole genome shotgun (WGS) entry which is preliminary data.</text>
</comment>
<evidence type="ECO:0000313" key="3">
    <source>
        <dbReference type="Proteomes" id="UP000253420"/>
    </source>
</evidence>
<feature type="domain" description="Phytase-like" evidence="1">
    <location>
        <begin position="74"/>
        <end position="326"/>
    </location>
</feature>
<organism evidence="2 3">
    <name type="scientific">Phyllobacterium salinisoli</name>
    <dbReference type="NCBI Taxonomy" id="1899321"/>
    <lineage>
        <taxon>Bacteria</taxon>
        <taxon>Pseudomonadati</taxon>
        <taxon>Pseudomonadota</taxon>
        <taxon>Alphaproteobacteria</taxon>
        <taxon>Hyphomicrobiales</taxon>
        <taxon>Phyllobacteriaceae</taxon>
        <taxon>Phyllobacterium</taxon>
    </lineage>
</organism>
<dbReference type="PIRSF" id="PIRSF031900">
    <property type="entry name" value="UCP031900"/>
    <property type="match status" value="1"/>
</dbReference>
<dbReference type="InterPro" id="IPR014567">
    <property type="entry name" value="UCP031900"/>
</dbReference>
<gene>
    <name evidence="2" type="ORF">DUT91_18390</name>
</gene>
<reference evidence="2 3" key="1">
    <citation type="submission" date="2018-07" db="EMBL/GenBank/DDBJ databases">
        <title>The draft genome of Phyllobacterium salinisoli.</title>
        <authorList>
            <person name="Liu L."/>
            <person name="Li L."/>
            <person name="Zhang X."/>
            <person name="Liang L."/>
        </authorList>
    </citation>
    <scope>NUCLEOTIDE SEQUENCE [LARGE SCALE GENOMIC DNA]</scope>
    <source>
        <strain evidence="2 3">LLAN61</strain>
    </source>
</reference>
<dbReference type="InterPro" id="IPR027372">
    <property type="entry name" value="Phytase-like_dom"/>
</dbReference>
<protein>
    <recommendedName>
        <fullName evidence="1">Phytase-like domain-containing protein</fullName>
    </recommendedName>
</protein>